<evidence type="ECO:0000313" key="2">
    <source>
        <dbReference type="Proteomes" id="UP001175211"/>
    </source>
</evidence>
<name>A0AA39N0E6_ARMTA</name>
<dbReference type="EMBL" id="JAUEPS010000029">
    <property type="protein sequence ID" value="KAK0452883.1"/>
    <property type="molecule type" value="Genomic_DNA"/>
</dbReference>
<evidence type="ECO:0000313" key="1">
    <source>
        <dbReference type="EMBL" id="KAK0452883.1"/>
    </source>
</evidence>
<gene>
    <name evidence="1" type="ORF">EV420DRAFT_1645406</name>
</gene>
<comment type="caution">
    <text evidence="1">The sequence shown here is derived from an EMBL/GenBank/DDBJ whole genome shotgun (WGS) entry which is preliminary data.</text>
</comment>
<reference evidence="1" key="1">
    <citation type="submission" date="2023-06" db="EMBL/GenBank/DDBJ databases">
        <authorList>
            <consortium name="Lawrence Berkeley National Laboratory"/>
            <person name="Ahrendt S."/>
            <person name="Sahu N."/>
            <person name="Indic B."/>
            <person name="Wong-Bajracharya J."/>
            <person name="Merenyi Z."/>
            <person name="Ke H.-M."/>
            <person name="Monk M."/>
            <person name="Kocsube S."/>
            <person name="Drula E."/>
            <person name="Lipzen A."/>
            <person name="Balint B."/>
            <person name="Henrissat B."/>
            <person name="Andreopoulos B."/>
            <person name="Martin F.M."/>
            <person name="Harder C.B."/>
            <person name="Rigling D."/>
            <person name="Ford K.L."/>
            <person name="Foster G.D."/>
            <person name="Pangilinan J."/>
            <person name="Papanicolaou A."/>
            <person name="Barry K."/>
            <person name="LaButti K."/>
            <person name="Viragh M."/>
            <person name="Koriabine M."/>
            <person name="Yan M."/>
            <person name="Riley R."/>
            <person name="Champramary S."/>
            <person name="Plett K.L."/>
            <person name="Tsai I.J."/>
            <person name="Slot J."/>
            <person name="Sipos G."/>
            <person name="Plett J."/>
            <person name="Nagy L.G."/>
            <person name="Grigoriev I.V."/>
        </authorList>
    </citation>
    <scope>NUCLEOTIDE SEQUENCE</scope>
    <source>
        <strain evidence="1">CCBAS 213</strain>
    </source>
</reference>
<keyword evidence="2" id="KW-1185">Reference proteome</keyword>
<protein>
    <submittedName>
        <fullName evidence="1">Uncharacterized protein</fullName>
    </submittedName>
</protein>
<organism evidence="1 2">
    <name type="scientific">Armillaria tabescens</name>
    <name type="common">Ringless honey mushroom</name>
    <name type="synonym">Agaricus tabescens</name>
    <dbReference type="NCBI Taxonomy" id="1929756"/>
    <lineage>
        <taxon>Eukaryota</taxon>
        <taxon>Fungi</taxon>
        <taxon>Dikarya</taxon>
        <taxon>Basidiomycota</taxon>
        <taxon>Agaricomycotina</taxon>
        <taxon>Agaricomycetes</taxon>
        <taxon>Agaricomycetidae</taxon>
        <taxon>Agaricales</taxon>
        <taxon>Marasmiineae</taxon>
        <taxon>Physalacriaceae</taxon>
        <taxon>Desarmillaria</taxon>
    </lineage>
</organism>
<proteinExistence type="predicted"/>
<dbReference type="Proteomes" id="UP001175211">
    <property type="component" value="Unassembled WGS sequence"/>
</dbReference>
<accession>A0AA39N0E6</accession>
<dbReference type="RefSeq" id="XP_060328219.1">
    <property type="nucleotide sequence ID" value="XM_060477777.1"/>
</dbReference>
<dbReference type="GeneID" id="85361325"/>
<dbReference type="AlphaFoldDB" id="A0AA39N0E6"/>
<sequence>MLEVGSIFFDDNDPQTRLPAPLGAVCIPEEDNRDLEVGEAALAALVGGIRFLQCFDDYLGVDGFVVLTIREEKKVCVQIQPFLLL</sequence>